<dbReference type="STRING" id="595536.GCA_000178815_04514"/>
<organism evidence="1 2">
    <name type="scientific">Methylosinus trichosporium (strain ATCC 35070 / NCIMB 11131 / UNIQEM 75 / OB3b)</name>
    <dbReference type="NCBI Taxonomy" id="595536"/>
    <lineage>
        <taxon>Bacteria</taxon>
        <taxon>Pseudomonadati</taxon>
        <taxon>Pseudomonadota</taxon>
        <taxon>Alphaproteobacteria</taxon>
        <taxon>Hyphomicrobiales</taxon>
        <taxon>Methylocystaceae</taxon>
        <taxon>Methylosinus</taxon>
    </lineage>
</organism>
<keyword evidence="2" id="KW-1185">Reference proteome</keyword>
<proteinExistence type="predicted"/>
<dbReference type="AlphaFoldDB" id="A0A2D2CWE4"/>
<protein>
    <submittedName>
        <fullName evidence="1">Uncharacterized protein</fullName>
    </submittedName>
</protein>
<evidence type="ECO:0000313" key="1">
    <source>
        <dbReference type="EMBL" id="ATQ67004.1"/>
    </source>
</evidence>
<dbReference type="Proteomes" id="UP000230709">
    <property type="component" value="Chromosome"/>
</dbReference>
<evidence type="ECO:0000313" key="2">
    <source>
        <dbReference type="Proteomes" id="UP000230709"/>
    </source>
</evidence>
<dbReference type="EMBL" id="CP023737">
    <property type="protein sequence ID" value="ATQ67004.1"/>
    <property type="molecule type" value="Genomic_DNA"/>
</dbReference>
<dbReference type="KEGG" id="mtw:CQW49_03230"/>
<dbReference type="RefSeq" id="WP_003610971.1">
    <property type="nucleotide sequence ID" value="NZ_ADVE02000001.1"/>
</dbReference>
<gene>
    <name evidence="1" type="ORF">CQW49_03230</name>
</gene>
<reference evidence="2" key="1">
    <citation type="submission" date="2017-10" db="EMBL/GenBank/DDBJ databases">
        <title>Completed PacBio SMRT sequence of Methylosinus trichosporium OB3b reveals presence of a third large plasmid.</title>
        <authorList>
            <person name="Charles T.C."/>
            <person name="Lynch M.D.J."/>
            <person name="Heil J.R."/>
            <person name="Cheng J."/>
        </authorList>
    </citation>
    <scope>NUCLEOTIDE SEQUENCE [LARGE SCALE GENOMIC DNA]</scope>
    <source>
        <strain evidence="2">OB3b</strain>
    </source>
</reference>
<accession>A0A2D2CWE4</accession>
<sequence>MARLRFRVQSAGLPQLRLTSPLDDSRANIGATSIKAGDPNQCKIVGEWQEWIFGLIQSVKRQQRPFSVAE</sequence>
<name>A0A2D2CWE4_METT3</name>